<sequence>MLNKFQQTDKPGLKNWQLILMAVICGVTVANLYYIQPLEAQLAATFTVPESAIGIIVMVTQLGYALGLLLFVPLGDIAERKRIIMLMLALVSLFLVLVAIVPTYISLIIVMFAVGLTTIIPQLILPYAAQLSSPEKQGENIGIVMSGLLIGILLSRTFSGLLGDLFPWQIVYLLAGLIGVLLFILIALFFPRVEVKAELSYLELLRSIPALIKEESLLREAALNGFFMFGSFNIFWTSLIFLLKSPVYNLGSKEAGLFGLAGAAGAGAAPLIGKLGDRKSPTFVVGIGVLLSTFAYLIFSFLGFKIWGLIIGVILLDLGNQFGQVSNQARIQLLGDQSRSRNTTIFMFSYFIGGAAASFLGTLCWQYFGWFGVCLLGLTFQIIAVIIHTYYQLKPVQLD</sequence>
<accession>A0A1I4FQW3</accession>
<feature type="transmembrane region" description="Helical" evidence="6">
    <location>
        <begin position="305"/>
        <end position="323"/>
    </location>
</feature>
<feature type="transmembrane region" description="Helical" evidence="6">
    <location>
        <begin position="344"/>
        <end position="361"/>
    </location>
</feature>
<feature type="transmembrane region" description="Helical" evidence="6">
    <location>
        <begin position="280"/>
        <end position="299"/>
    </location>
</feature>
<dbReference type="Gene3D" id="1.20.1250.20">
    <property type="entry name" value="MFS general substrate transporter like domains"/>
    <property type="match status" value="1"/>
</dbReference>
<dbReference type="AlphaFoldDB" id="A0A1I4FQW3"/>
<feature type="transmembrane region" description="Helical" evidence="6">
    <location>
        <begin position="16"/>
        <end position="35"/>
    </location>
</feature>
<organism evidence="8 9">
    <name type="scientific">Halanaerobium salsuginis</name>
    <dbReference type="NCBI Taxonomy" id="29563"/>
    <lineage>
        <taxon>Bacteria</taxon>
        <taxon>Bacillati</taxon>
        <taxon>Bacillota</taxon>
        <taxon>Clostridia</taxon>
        <taxon>Halanaerobiales</taxon>
        <taxon>Halanaerobiaceae</taxon>
        <taxon>Halanaerobium</taxon>
    </lineage>
</organism>
<feature type="transmembrane region" description="Helical" evidence="6">
    <location>
        <begin position="83"/>
        <end position="101"/>
    </location>
</feature>
<dbReference type="EMBL" id="FOTI01000003">
    <property type="protein sequence ID" value="SFL19943.1"/>
    <property type="molecule type" value="Genomic_DNA"/>
</dbReference>
<evidence type="ECO:0000256" key="5">
    <source>
        <dbReference type="ARBA" id="ARBA00023136"/>
    </source>
</evidence>
<evidence type="ECO:0000256" key="4">
    <source>
        <dbReference type="ARBA" id="ARBA00022989"/>
    </source>
</evidence>
<evidence type="ECO:0000256" key="6">
    <source>
        <dbReference type="SAM" id="Phobius"/>
    </source>
</evidence>
<feature type="transmembrane region" description="Helical" evidence="6">
    <location>
        <begin position="170"/>
        <end position="190"/>
    </location>
</feature>
<name>A0A1I4FQW3_9FIRM</name>
<keyword evidence="3 6" id="KW-0812">Transmembrane</keyword>
<dbReference type="CDD" id="cd17324">
    <property type="entry name" value="MFS_NepI_like"/>
    <property type="match status" value="1"/>
</dbReference>
<dbReference type="STRING" id="29563.SAMN02983006_00480"/>
<proteinExistence type="predicted"/>
<keyword evidence="5 6" id="KW-0472">Membrane</keyword>
<dbReference type="InterPro" id="IPR036259">
    <property type="entry name" value="MFS_trans_sf"/>
</dbReference>
<dbReference type="PANTHER" id="PTHR42910">
    <property type="entry name" value="TRANSPORTER SCO4007-RELATED"/>
    <property type="match status" value="1"/>
</dbReference>
<feature type="transmembrane region" description="Helical" evidence="6">
    <location>
        <begin position="141"/>
        <end position="158"/>
    </location>
</feature>
<dbReference type="OrthoDB" id="9815356at2"/>
<feature type="domain" description="Major facilitator superfamily (MFS) profile" evidence="7">
    <location>
        <begin position="17"/>
        <end position="396"/>
    </location>
</feature>
<dbReference type="GO" id="GO:0022857">
    <property type="term" value="F:transmembrane transporter activity"/>
    <property type="evidence" value="ECO:0007669"/>
    <property type="project" value="InterPro"/>
</dbReference>
<dbReference type="InterPro" id="IPR020846">
    <property type="entry name" value="MFS_dom"/>
</dbReference>
<comment type="subcellular location">
    <subcellularLocation>
        <location evidence="1">Cell membrane</location>
        <topology evidence="1">Multi-pass membrane protein</topology>
    </subcellularLocation>
</comment>
<evidence type="ECO:0000256" key="1">
    <source>
        <dbReference type="ARBA" id="ARBA00004651"/>
    </source>
</evidence>
<evidence type="ECO:0000313" key="8">
    <source>
        <dbReference type="EMBL" id="SFL19943.1"/>
    </source>
</evidence>
<dbReference type="GO" id="GO:0005886">
    <property type="term" value="C:plasma membrane"/>
    <property type="evidence" value="ECO:0007669"/>
    <property type="project" value="UniProtKB-SubCell"/>
</dbReference>
<feature type="transmembrane region" description="Helical" evidence="6">
    <location>
        <begin position="255"/>
        <end position="273"/>
    </location>
</feature>
<feature type="transmembrane region" description="Helical" evidence="6">
    <location>
        <begin position="221"/>
        <end position="243"/>
    </location>
</feature>
<dbReference type="PROSITE" id="PS50850">
    <property type="entry name" value="MFS"/>
    <property type="match status" value="1"/>
</dbReference>
<evidence type="ECO:0000256" key="2">
    <source>
        <dbReference type="ARBA" id="ARBA00022448"/>
    </source>
</evidence>
<dbReference type="RefSeq" id="WP_089859047.1">
    <property type="nucleotide sequence ID" value="NZ_FOTI01000003.1"/>
</dbReference>
<keyword evidence="4 6" id="KW-1133">Transmembrane helix</keyword>
<dbReference type="SUPFAM" id="SSF103473">
    <property type="entry name" value="MFS general substrate transporter"/>
    <property type="match status" value="1"/>
</dbReference>
<dbReference type="Pfam" id="PF07690">
    <property type="entry name" value="MFS_1"/>
    <property type="match status" value="1"/>
</dbReference>
<feature type="transmembrane region" description="Helical" evidence="6">
    <location>
        <begin position="51"/>
        <end position="71"/>
    </location>
</feature>
<evidence type="ECO:0000256" key="3">
    <source>
        <dbReference type="ARBA" id="ARBA00022692"/>
    </source>
</evidence>
<keyword evidence="2" id="KW-0813">Transport</keyword>
<keyword evidence="9" id="KW-1185">Reference proteome</keyword>
<dbReference type="InterPro" id="IPR011701">
    <property type="entry name" value="MFS"/>
</dbReference>
<dbReference type="PANTHER" id="PTHR42910:SF1">
    <property type="entry name" value="MAJOR FACILITATOR SUPERFAMILY (MFS) PROFILE DOMAIN-CONTAINING PROTEIN"/>
    <property type="match status" value="1"/>
</dbReference>
<feature type="transmembrane region" description="Helical" evidence="6">
    <location>
        <begin position="367"/>
        <end position="391"/>
    </location>
</feature>
<evidence type="ECO:0000259" key="7">
    <source>
        <dbReference type="PROSITE" id="PS50850"/>
    </source>
</evidence>
<gene>
    <name evidence="8" type="ORF">SAMN02983006_00480</name>
</gene>
<dbReference type="Proteomes" id="UP000199006">
    <property type="component" value="Unassembled WGS sequence"/>
</dbReference>
<protein>
    <submittedName>
        <fullName evidence="8">Predicted arabinose efflux permease, MFS family</fullName>
    </submittedName>
</protein>
<reference evidence="8 9" key="1">
    <citation type="submission" date="2016-10" db="EMBL/GenBank/DDBJ databases">
        <authorList>
            <person name="de Groot N.N."/>
        </authorList>
    </citation>
    <scope>NUCLEOTIDE SEQUENCE [LARGE SCALE GENOMIC DNA]</scope>
    <source>
        <strain evidence="8 9">ATCC 51327</strain>
    </source>
</reference>
<evidence type="ECO:0000313" key="9">
    <source>
        <dbReference type="Proteomes" id="UP000199006"/>
    </source>
</evidence>